<gene>
    <name evidence="1" type="ORF">EC957_007671</name>
</gene>
<evidence type="ECO:0000313" key="2">
    <source>
        <dbReference type="Proteomes" id="UP000723463"/>
    </source>
</evidence>
<dbReference type="AlphaFoldDB" id="A0A9P6EXQ9"/>
<organism evidence="1 2">
    <name type="scientific">Mortierella hygrophila</name>
    <dbReference type="NCBI Taxonomy" id="979708"/>
    <lineage>
        <taxon>Eukaryota</taxon>
        <taxon>Fungi</taxon>
        <taxon>Fungi incertae sedis</taxon>
        <taxon>Mucoromycota</taxon>
        <taxon>Mortierellomycotina</taxon>
        <taxon>Mortierellomycetes</taxon>
        <taxon>Mortierellales</taxon>
        <taxon>Mortierellaceae</taxon>
        <taxon>Mortierella</taxon>
    </lineage>
</organism>
<dbReference type="Proteomes" id="UP000723463">
    <property type="component" value="Unassembled WGS sequence"/>
</dbReference>
<sequence>MPTVVSYISRGSARGVPTTNLRDLRLEMFTSGADVTFIPPAEELNCADDENIDDDNKNNDSLSTYGSVPREQPTWTWDWHLLNLLSLRLNAEFGYCFKFRDQEQQRQRWTLERQHVVGDIDNSSSPIELEEGNDKILKDFEYVHVSALKYFTLTGPWSLDRRVLEVLFGKVAPGVQDLIMSSEGHSVSEWVKATSELLHGLERYYQGA</sequence>
<comment type="caution">
    <text evidence="1">The sequence shown here is derived from an EMBL/GenBank/DDBJ whole genome shotgun (WGS) entry which is preliminary data.</text>
</comment>
<proteinExistence type="predicted"/>
<keyword evidence="2" id="KW-1185">Reference proteome</keyword>
<dbReference type="EMBL" id="JAAAXW010000363">
    <property type="protein sequence ID" value="KAF9537784.1"/>
    <property type="molecule type" value="Genomic_DNA"/>
</dbReference>
<reference evidence="1" key="1">
    <citation type="journal article" date="2020" name="Fungal Divers.">
        <title>Resolving the Mortierellaceae phylogeny through synthesis of multi-gene phylogenetics and phylogenomics.</title>
        <authorList>
            <person name="Vandepol N."/>
            <person name="Liber J."/>
            <person name="Desiro A."/>
            <person name="Na H."/>
            <person name="Kennedy M."/>
            <person name="Barry K."/>
            <person name="Grigoriev I.V."/>
            <person name="Miller A.N."/>
            <person name="O'Donnell K."/>
            <person name="Stajich J.E."/>
            <person name="Bonito G."/>
        </authorList>
    </citation>
    <scope>NUCLEOTIDE SEQUENCE</scope>
    <source>
        <strain evidence="1">NRRL 2591</strain>
    </source>
</reference>
<evidence type="ECO:0000313" key="1">
    <source>
        <dbReference type="EMBL" id="KAF9537784.1"/>
    </source>
</evidence>
<protein>
    <submittedName>
        <fullName evidence="1">Uncharacterized protein</fullName>
    </submittedName>
</protein>
<accession>A0A9P6EXQ9</accession>
<name>A0A9P6EXQ9_9FUNG</name>